<evidence type="ECO:0000313" key="2">
    <source>
        <dbReference type="EMBL" id="KAJ5311704.1"/>
    </source>
</evidence>
<dbReference type="AlphaFoldDB" id="A0A9W9HE74"/>
<sequence length="92" mass="10362">MVLSNSAIIVIVLVGCLAATALGAALFIHYNPANESRFSPNHEQHQYMRQVRARNYSHLRQESMGGRVDLESRFTSEEASAYIHPQPHSPRE</sequence>
<dbReference type="EMBL" id="JAPZBO010000007">
    <property type="protein sequence ID" value="KAJ5311704.1"/>
    <property type="molecule type" value="Genomic_DNA"/>
</dbReference>
<reference evidence="2" key="2">
    <citation type="journal article" date="2023" name="IMA Fungus">
        <title>Comparative genomic study of the Penicillium genus elucidates a diverse pangenome and 15 lateral gene transfer events.</title>
        <authorList>
            <person name="Petersen C."/>
            <person name="Sorensen T."/>
            <person name="Nielsen M.R."/>
            <person name="Sondergaard T.E."/>
            <person name="Sorensen J.L."/>
            <person name="Fitzpatrick D.A."/>
            <person name="Frisvad J.C."/>
            <person name="Nielsen K.L."/>
        </authorList>
    </citation>
    <scope>NUCLEOTIDE SEQUENCE</scope>
    <source>
        <strain evidence="2">IBT 21472</strain>
    </source>
</reference>
<feature type="chain" id="PRO_5041155196" evidence="1">
    <location>
        <begin position="24"/>
        <end position="92"/>
    </location>
</feature>
<proteinExistence type="predicted"/>
<comment type="caution">
    <text evidence="2">The sequence shown here is derived from an EMBL/GenBank/DDBJ whole genome shotgun (WGS) entry which is preliminary data.</text>
</comment>
<accession>A0A9W9HE74</accession>
<protein>
    <submittedName>
        <fullName evidence="2">Uncharacterized protein</fullName>
    </submittedName>
</protein>
<keyword evidence="1" id="KW-0732">Signal</keyword>
<organism evidence="2 3">
    <name type="scientific">Penicillium atrosanguineum</name>
    <dbReference type="NCBI Taxonomy" id="1132637"/>
    <lineage>
        <taxon>Eukaryota</taxon>
        <taxon>Fungi</taxon>
        <taxon>Dikarya</taxon>
        <taxon>Ascomycota</taxon>
        <taxon>Pezizomycotina</taxon>
        <taxon>Eurotiomycetes</taxon>
        <taxon>Eurotiomycetidae</taxon>
        <taxon>Eurotiales</taxon>
        <taxon>Aspergillaceae</taxon>
        <taxon>Penicillium</taxon>
    </lineage>
</organism>
<evidence type="ECO:0000256" key="1">
    <source>
        <dbReference type="SAM" id="SignalP"/>
    </source>
</evidence>
<name>A0A9W9HE74_9EURO</name>
<keyword evidence="3" id="KW-1185">Reference proteome</keyword>
<gene>
    <name evidence="2" type="ORF">N7476_007564</name>
</gene>
<evidence type="ECO:0000313" key="3">
    <source>
        <dbReference type="Proteomes" id="UP001147746"/>
    </source>
</evidence>
<reference evidence="2" key="1">
    <citation type="submission" date="2022-12" db="EMBL/GenBank/DDBJ databases">
        <authorList>
            <person name="Petersen C."/>
        </authorList>
    </citation>
    <scope>NUCLEOTIDE SEQUENCE</scope>
    <source>
        <strain evidence="2">IBT 21472</strain>
    </source>
</reference>
<feature type="signal peptide" evidence="1">
    <location>
        <begin position="1"/>
        <end position="23"/>
    </location>
</feature>
<dbReference type="OrthoDB" id="4505696at2759"/>
<dbReference type="Proteomes" id="UP001147746">
    <property type="component" value="Unassembled WGS sequence"/>
</dbReference>